<feature type="chain" id="PRO_5041039204" evidence="2">
    <location>
        <begin position="17"/>
        <end position="199"/>
    </location>
</feature>
<keyword evidence="2" id="KW-0732">Signal</keyword>
<dbReference type="Pfam" id="PF01549">
    <property type="entry name" value="ShK"/>
    <property type="match status" value="3"/>
</dbReference>
<evidence type="ECO:0000313" key="4">
    <source>
        <dbReference type="EMBL" id="VDN51319.1"/>
    </source>
</evidence>
<evidence type="ECO:0000256" key="2">
    <source>
        <dbReference type="SAM" id="SignalP"/>
    </source>
</evidence>
<reference evidence="7" key="1">
    <citation type="submission" date="2017-02" db="UniProtKB">
        <authorList>
            <consortium name="WormBaseParasite"/>
        </authorList>
    </citation>
    <scope>IDENTIFICATION</scope>
</reference>
<keyword evidence="6" id="KW-1185">Reference proteome</keyword>
<dbReference type="SMART" id="SM00254">
    <property type="entry name" value="ShKT"/>
    <property type="match status" value="1"/>
</dbReference>
<reference evidence="4 6" key="2">
    <citation type="submission" date="2018-11" db="EMBL/GenBank/DDBJ databases">
        <authorList>
            <consortium name="Pathogen Informatics"/>
        </authorList>
    </citation>
    <scope>NUCLEOTIDE SEQUENCE [LARGE SCALE GENOMIC DNA]</scope>
</reference>
<feature type="signal peptide" evidence="2">
    <location>
        <begin position="1"/>
        <end position="16"/>
    </location>
</feature>
<evidence type="ECO:0000256" key="1">
    <source>
        <dbReference type="PROSITE-ProRule" id="PRU01005"/>
    </source>
</evidence>
<accession>A0A0N4UGE5</accession>
<sequence>MLALLLILAFLHNVDSIGVQLNRCLASSLPAVPRPWPHPSACKDKYPVICNSLFSPLPSDLTHNSIMTNPYLVNPNCQNSTLLAAAEMLCPSSCALCCLTPDYKCKNSAPSCSAFSHKPEMCTDPQTAAEALNGCPATCGLCTKPGANGVCSDTPGAPCEELKPALSCYNKYMRQNCMRTCKFDDCKHWFHSNAAEMLI</sequence>
<name>A0A0N4UGE5_DRAME</name>
<feature type="domain" description="ShKT" evidence="3">
    <location>
        <begin position="105"/>
        <end position="142"/>
    </location>
</feature>
<dbReference type="OrthoDB" id="5867083at2759"/>
<organism evidence="5 7">
    <name type="scientific">Dracunculus medinensis</name>
    <name type="common">Guinea worm</name>
    <dbReference type="NCBI Taxonomy" id="318479"/>
    <lineage>
        <taxon>Eukaryota</taxon>
        <taxon>Metazoa</taxon>
        <taxon>Ecdysozoa</taxon>
        <taxon>Nematoda</taxon>
        <taxon>Chromadorea</taxon>
        <taxon>Rhabditida</taxon>
        <taxon>Spirurina</taxon>
        <taxon>Dracunculoidea</taxon>
        <taxon>Dracunculidae</taxon>
        <taxon>Dracunculus</taxon>
    </lineage>
</organism>
<dbReference type="EMBL" id="UYYG01000018">
    <property type="protein sequence ID" value="VDN51319.1"/>
    <property type="molecule type" value="Genomic_DNA"/>
</dbReference>
<evidence type="ECO:0000313" key="7">
    <source>
        <dbReference type="WBParaSite" id="DME_0000656301-mRNA-1"/>
    </source>
</evidence>
<dbReference type="AlphaFoldDB" id="A0A0N4UGE5"/>
<protein>
    <submittedName>
        <fullName evidence="7">ShKT domain-containing protein</fullName>
    </submittedName>
</protein>
<dbReference type="PROSITE" id="PS51670">
    <property type="entry name" value="SHKT"/>
    <property type="match status" value="1"/>
</dbReference>
<dbReference type="WBParaSite" id="DME_0000656301-mRNA-1">
    <property type="protein sequence ID" value="DME_0000656301-mRNA-1"/>
    <property type="gene ID" value="DME_0000656301"/>
</dbReference>
<proteinExistence type="predicted"/>
<dbReference type="Proteomes" id="UP000038040">
    <property type="component" value="Unplaced"/>
</dbReference>
<evidence type="ECO:0000313" key="6">
    <source>
        <dbReference type="Proteomes" id="UP000274756"/>
    </source>
</evidence>
<evidence type="ECO:0000259" key="3">
    <source>
        <dbReference type="PROSITE" id="PS51670"/>
    </source>
</evidence>
<dbReference type="Proteomes" id="UP000274756">
    <property type="component" value="Unassembled WGS sequence"/>
</dbReference>
<comment type="caution">
    <text evidence="1">Lacks conserved residue(s) required for the propagation of feature annotation.</text>
</comment>
<dbReference type="InterPro" id="IPR003582">
    <property type="entry name" value="ShKT_dom"/>
</dbReference>
<gene>
    <name evidence="4" type="ORF">DME_LOCUS1292</name>
</gene>
<evidence type="ECO:0000313" key="5">
    <source>
        <dbReference type="Proteomes" id="UP000038040"/>
    </source>
</evidence>